<dbReference type="GO" id="GO:0005737">
    <property type="term" value="C:cytoplasm"/>
    <property type="evidence" value="ECO:0007669"/>
    <property type="project" value="TreeGrafter"/>
</dbReference>
<dbReference type="Proteomes" id="UP000245468">
    <property type="component" value="Chromosome"/>
</dbReference>
<dbReference type="EC" id="4.1.2.53" evidence="5"/>
<proteinExistence type="inferred from homology"/>
<dbReference type="GO" id="GO:0046872">
    <property type="term" value="F:metal ion binding"/>
    <property type="evidence" value="ECO:0007669"/>
    <property type="project" value="UniProtKB-KW"/>
</dbReference>
<dbReference type="EMBL" id="CP029346">
    <property type="protein sequence ID" value="AWL09961.1"/>
    <property type="molecule type" value="Genomic_DNA"/>
</dbReference>
<evidence type="ECO:0000313" key="5">
    <source>
        <dbReference type="EMBL" id="AWL09961.1"/>
    </source>
</evidence>
<accession>A0A2S2DX26</accession>
<name>A0A2S2DX26_9BACT</name>
<dbReference type="PANTHER" id="PTHR30502">
    <property type="entry name" value="2-KETO-3-DEOXY-L-RHAMNONATE ALDOLASE"/>
    <property type="match status" value="1"/>
</dbReference>
<dbReference type="Pfam" id="PF03328">
    <property type="entry name" value="HpcH_HpaI"/>
    <property type="match status" value="1"/>
</dbReference>
<evidence type="ECO:0000256" key="2">
    <source>
        <dbReference type="ARBA" id="ARBA00022723"/>
    </source>
</evidence>
<comment type="similarity">
    <text evidence="1">Belongs to the HpcH/HpaI aldolase family.</text>
</comment>
<dbReference type="PANTHER" id="PTHR30502:SF0">
    <property type="entry name" value="PHOSPHOENOLPYRUVATE CARBOXYLASE FAMILY PROTEIN"/>
    <property type="match status" value="1"/>
</dbReference>
<gene>
    <name evidence="5" type="primary">rhmA</name>
    <name evidence="5" type="ORF">HME7025_02113</name>
</gene>
<dbReference type="SUPFAM" id="SSF51621">
    <property type="entry name" value="Phosphoenolpyruvate/pyruvate domain"/>
    <property type="match status" value="1"/>
</dbReference>
<dbReference type="InterPro" id="IPR015813">
    <property type="entry name" value="Pyrv/PenolPyrv_kinase-like_dom"/>
</dbReference>
<feature type="domain" description="HpcH/HpaI aldolase/citrate lyase" evidence="4">
    <location>
        <begin position="58"/>
        <end position="215"/>
    </location>
</feature>
<dbReference type="KEGG" id="psez:HME7025_02113"/>
<keyword evidence="2" id="KW-0479">Metal-binding</keyword>
<dbReference type="InterPro" id="IPR040442">
    <property type="entry name" value="Pyrv_kinase-like_dom_sf"/>
</dbReference>
<dbReference type="RefSeq" id="WP_109323820.1">
    <property type="nucleotide sequence ID" value="NZ_CP029346.1"/>
</dbReference>
<evidence type="ECO:0000259" key="4">
    <source>
        <dbReference type="Pfam" id="PF03328"/>
    </source>
</evidence>
<organism evidence="5 6">
    <name type="scientific">Aquirufa nivalisilvae</name>
    <dbReference type="NCBI Taxonomy" id="2516557"/>
    <lineage>
        <taxon>Bacteria</taxon>
        <taxon>Pseudomonadati</taxon>
        <taxon>Bacteroidota</taxon>
        <taxon>Cytophagia</taxon>
        <taxon>Cytophagales</taxon>
        <taxon>Flectobacillaceae</taxon>
        <taxon>Aquirufa</taxon>
    </lineage>
</organism>
<dbReference type="GO" id="GO:0106099">
    <property type="term" value="F:2-keto-3-deoxy-L-rhamnonate aldolase activity"/>
    <property type="evidence" value="ECO:0007669"/>
    <property type="project" value="UniProtKB-EC"/>
</dbReference>
<sequence length="277" mass="30408">MIGHEFRNALRKGSPIYGTLLTSTSPKSFDVVLSLHLDFVFLCAEHVSYNPETLSWMCRAFKAAGINPVVRILEPSPYLATQALDAGAGAILVPYVEDEEEVLQLVGAVKYRPLKGKKLARILHGEEKPSAELAQYLQQHNRNNTLLLNIESESAVKNLELFAQIPSIDGPGVDGFVIGPHDLSTSYEMPEAYHSAEFMELSTSIIKKAKSLGVSVGGHTGYRGSLDLQKDWVKAGANIMLHCSDMLLFADKLQSDLNELRLIQGAEQITQVNSESI</sequence>
<evidence type="ECO:0000313" key="6">
    <source>
        <dbReference type="Proteomes" id="UP000245468"/>
    </source>
</evidence>
<dbReference type="Gene3D" id="3.20.20.60">
    <property type="entry name" value="Phosphoenolpyruvate-binding domains"/>
    <property type="match status" value="1"/>
</dbReference>
<keyword evidence="6" id="KW-1185">Reference proteome</keyword>
<keyword evidence="3 5" id="KW-0456">Lyase</keyword>
<evidence type="ECO:0000256" key="1">
    <source>
        <dbReference type="ARBA" id="ARBA00005568"/>
    </source>
</evidence>
<dbReference type="AlphaFoldDB" id="A0A2S2DX26"/>
<reference evidence="6" key="1">
    <citation type="submission" date="2018-05" db="EMBL/GenBank/DDBJ databases">
        <title>Pseudarcicella sp. HME7025 Genome sequencing and assembly.</title>
        <authorList>
            <person name="Kim H."/>
            <person name="Kang H."/>
            <person name="Joh K."/>
        </authorList>
    </citation>
    <scope>NUCLEOTIDE SEQUENCE [LARGE SCALE GENOMIC DNA]</scope>
    <source>
        <strain evidence="6">HME7025</strain>
    </source>
</reference>
<protein>
    <submittedName>
        <fullName evidence="5">2-keto-3-deoxy-L-rhamnonate aldolase</fullName>
        <ecNumber evidence="5">4.1.2.53</ecNumber>
    </submittedName>
</protein>
<evidence type="ECO:0000256" key="3">
    <source>
        <dbReference type="ARBA" id="ARBA00023239"/>
    </source>
</evidence>
<dbReference type="InterPro" id="IPR050251">
    <property type="entry name" value="HpcH-HpaI_aldolase"/>
</dbReference>
<dbReference type="InterPro" id="IPR005000">
    <property type="entry name" value="Aldolase/citrate-lyase_domain"/>
</dbReference>
<dbReference type="OrthoDB" id="86160at2"/>